<keyword evidence="1" id="KW-0472">Membrane</keyword>
<proteinExistence type="predicted"/>
<evidence type="ECO:0000259" key="2">
    <source>
        <dbReference type="Pfam" id="PF06713"/>
    </source>
</evidence>
<evidence type="ECO:0000313" key="4">
    <source>
        <dbReference type="Proteomes" id="UP000625735"/>
    </source>
</evidence>
<reference evidence="3" key="2">
    <citation type="submission" date="2020-09" db="EMBL/GenBank/DDBJ databases">
        <authorList>
            <person name="Sun Q."/>
            <person name="Zhou Y."/>
        </authorList>
    </citation>
    <scope>NUCLEOTIDE SEQUENCE</scope>
    <source>
        <strain evidence="3">CGMCC 1.12506</strain>
    </source>
</reference>
<dbReference type="InterPro" id="IPR009589">
    <property type="entry name" value="PH_YyaB-like"/>
</dbReference>
<keyword evidence="1" id="KW-0812">Transmembrane</keyword>
<comment type="caution">
    <text evidence="3">The sequence shown here is derived from an EMBL/GenBank/DDBJ whole genome shotgun (WGS) entry which is preliminary data.</text>
</comment>
<dbReference type="AlphaFoldDB" id="A0A917DBT7"/>
<evidence type="ECO:0000313" key="3">
    <source>
        <dbReference type="EMBL" id="GGD26753.1"/>
    </source>
</evidence>
<dbReference type="GO" id="GO:0030153">
    <property type="term" value="P:bacteriocin immunity"/>
    <property type="evidence" value="ECO:0007669"/>
    <property type="project" value="InterPro"/>
</dbReference>
<organism evidence="3 4">
    <name type="scientific">Flavobacterium orientale</name>
    <dbReference type="NCBI Taxonomy" id="1756020"/>
    <lineage>
        <taxon>Bacteria</taxon>
        <taxon>Pseudomonadati</taxon>
        <taxon>Bacteroidota</taxon>
        <taxon>Flavobacteriia</taxon>
        <taxon>Flavobacteriales</taxon>
        <taxon>Flavobacteriaceae</taxon>
        <taxon>Flavobacterium</taxon>
    </lineage>
</organism>
<feature type="domain" description="Uncharacterized protein YyaB-like PH" evidence="2">
    <location>
        <begin position="62"/>
        <end position="139"/>
    </location>
</feature>
<accession>A0A917DBT7</accession>
<keyword evidence="4" id="KW-1185">Reference proteome</keyword>
<reference evidence="3" key="1">
    <citation type="journal article" date="2014" name="Int. J. Syst. Evol. Microbiol.">
        <title>Complete genome sequence of Corynebacterium casei LMG S-19264T (=DSM 44701T), isolated from a smear-ripened cheese.</title>
        <authorList>
            <consortium name="US DOE Joint Genome Institute (JGI-PGF)"/>
            <person name="Walter F."/>
            <person name="Albersmeier A."/>
            <person name="Kalinowski J."/>
            <person name="Ruckert C."/>
        </authorList>
    </citation>
    <scope>NUCLEOTIDE SEQUENCE</scope>
    <source>
        <strain evidence="3">CGMCC 1.12506</strain>
    </source>
</reference>
<feature type="transmembrane region" description="Helical" evidence="1">
    <location>
        <begin position="12"/>
        <end position="31"/>
    </location>
</feature>
<sequence length="146" mass="16937">MTKIFPSSIHYLSGILLTVLGAFLLLTSLYVLFFEDLIVETILVSSLLLSVGLLCFWILSDTHYKIDKTYVYYVSGPIRGKIEIASIRKIENQKGWYTKSLLKPSLDYNGIYIYYNKFDDIYISPKNRVEFVNYLLTINPNIMIIE</sequence>
<gene>
    <name evidence="3" type="ORF">GCM10011343_16250</name>
</gene>
<feature type="transmembrane region" description="Helical" evidence="1">
    <location>
        <begin position="37"/>
        <end position="59"/>
    </location>
</feature>
<dbReference type="RefSeq" id="WP_188362060.1">
    <property type="nucleotide sequence ID" value="NZ_BMFG01000005.1"/>
</dbReference>
<dbReference type="EMBL" id="BMFG01000005">
    <property type="protein sequence ID" value="GGD26753.1"/>
    <property type="molecule type" value="Genomic_DNA"/>
</dbReference>
<keyword evidence="1" id="KW-1133">Transmembrane helix</keyword>
<name>A0A917DBT7_9FLAO</name>
<protein>
    <recommendedName>
        <fullName evidence="2">Uncharacterized protein YyaB-like PH domain-containing protein</fullName>
    </recommendedName>
</protein>
<evidence type="ECO:0000256" key="1">
    <source>
        <dbReference type="SAM" id="Phobius"/>
    </source>
</evidence>
<dbReference type="Pfam" id="PF06713">
    <property type="entry name" value="bPH_4"/>
    <property type="match status" value="1"/>
</dbReference>
<dbReference type="Proteomes" id="UP000625735">
    <property type="component" value="Unassembled WGS sequence"/>
</dbReference>